<dbReference type="Proteomes" id="UP000310314">
    <property type="component" value="Unassembled WGS sequence"/>
</dbReference>
<proteinExistence type="predicted"/>
<name>A0A5S3PNL8_9FLAO</name>
<protein>
    <recommendedName>
        <fullName evidence="5">Cardiolipin synthase N-terminal domain-containing protein</fullName>
    </recommendedName>
</protein>
<dbReference type="InterPro" id="IPR014562">
    <property type="entry name" value="UCP030959_TPR_rpt-cont"/>
</dbReference>
<keyword evidence="2" id="KW-1133">Transmembrane helix</keyword>
<dbReference type="GO" id="GO:0005886">
    <property type="term" value="C:plasma membrane"/>
    <property type="evidence" value="ECO:0007669"/>
    <property type="project" value="UniProtKB-SubCell"/>
</dbReference>
<sequence length="241" mass="28290">MYFYLILALQGYCVYHCYTNRNQYYWILAIIFLPVIGSLIYLFMNVIQKQDIDKVQQGLTAVINPSKKIIDLEKSFRFAATFENQVALADAYLEAEHFEKAIENYEASLKDVFKEDFYVISRLQEAHYFSSEFDKAKEYAERIKDHQKFEKSRASFLYALTLEKEGSVEAAETRLKTFDAPYARYQERLELAKFFIRNTKTTEARDLLYEIVTESEGMSKTSHRQNRVLIKKAKDLLASGF</sequence>
<reference evidence="3 4" key="1">
    <citation type="submission" date="2019-05" db="EMBL/GenBank/DDBJ databases">
        <authorList>
            <person name="Zhang J.-Y."/>
            <person name="Feg X."/>
            <person name="Du Z.-J."/>
        </authorList>
    </citation>
    <scope>NUCLEOTIDE SEQUENCE [LARGE SCALE GENOMIC DNA]</scope>
    <source>
        <strain evidence="3 4">RZ26</strain>
    </source>
</reference>
<dbReference type="InterPro" id="IPR011990">
    <property type="entry name" value="TPR-like_helical_dom_sf"/>
</dbReference>
<accession>A0A5S3PNL8</accession>
<evidence type="ECO:0008006" key="5">
    <source>
        <dbReference type="Google" id="ProtNLM"/>
    </source>
</evidence>
<dbReference type="PIRSF" id="PIRSF030959">
    <property type="entry name" value="UCP030959"/>
    <property type="match status" value="1"/>
</dbReference>
<evidence type="ECO:0000256" key="1">
    <source>
        <dbReference type="SAM" id="Coils"/>
    </source>
</evidence>
<feature type="transmembrane region" description="Helical" evidence="2">
    <location>
        <begin position="24"/>
        <end position="44"/>
    </location>
</feature>
<dbReference type="AlphaFoldDB" id="A0A5S3PNL8"/>
<organism evidence="3 4">
    <name type="scientific">Maribacter algarum</name>
    <name type="common">ex Zhang et al. 2020</name>
    <dbReference type="NCBI Taxonomy" id="2578118"/>
    <lineage>
        <taxon>Bacteria</taxon>
        <taxon>Pseudomonadati</taxon>
        <taxon>Bacteroidota</taxon>
        <taxon>Flavobacteriia</taxon>
        <taxon>Flavobacteriales</taxon>
        <taxon>Flavobacteriaceae</taxon>
        <taxon>Maribacter</taxon>
    </lineage>
</organism>
<dbReference type="OrthoDB" id="794036at2"/>
<dbReference type="SUPFAM" id="SSF48452">
    <property type="entry name" value="TPR-like"/>
    <property type="match status" value="1"/>
</dbReference>
<keyword evidence="4" id="KW-1185">Reference proteome</keyword>
<keyword evidence="2" id="KW-0472">Membrane</keyword>
<keyword evidence="2" id="KW-0812">Transmembrane</keyword>
<keyword evidence="1" id="KW-0175">Coiled coil</keyword>
<comment type="caution">
    <text evidence="3">The sequence shown here is derived from an EMBL/GenBank/DDBJ whole genome shotgun (WGS) entry which is preliminary data.</text>
</comment>
<dbReference type="Gene3D" id="1.25.40.10">
    <property type="entry name" value="Tetratricopeptide repeat domain"/>
    <property type="match status" value="1"/>
</dbReference>
<evidence type="ECO:0000256" key="2">
    <source>
        <dbReference type="SAM" id="Phobius"/>
    </source>
</evidence>
<feature type="coiled-coil region" evidence="1">
    <location>
        <begin position="88"/>
        <end position="115"/>
    </location>
</feature>
<gene>
    <name evidence="3" type="ORF">FEE95_15675</name>
</gene>
<evidence type="ECO:0000313" key="3">
    <source>
        <dbReference type="EMBL" id="TMM56072.1"/>
    </source>
</evidence>
<dbReference type="EMBL" id="VATY01000003">
    <property type="protein sequence ID" value="TMM56072.1"/>
    <property type="molecule type" value="Genomic_DNA"/>
</dbReference>
<evidence type="ECO:0000313" key="4">
    <source>
        <dbReference type="Proteomes" id="UP000310314"/>
    </source>
</evidence>